<accession>A0ABY2FIK6</accession>
<organism evidence="2 3">
    <name type="scientific">Kribbella pratensis</name>
    <dbReference type="NCBI Taxonomy" id="2512112"/>
    <lineage>
        <taxon>Bacteria</taxon>
        <taxon>Bacillati</taxon>
        <taxon>Actinomycetota</taxon>
        <taxon>Actinomycetes</taxon>
        <taxon>Propionibacteriales</taxon>
        <taxon>Kribbellaceae</taxon>
        <taxon>Kribbella</taxon>
    </lineage>
</organism>
<evidence type="ECO:0000256" key="1">
    <source>
        <dbReference type="SAM" id="Phobius"/>
    </source>
</evidence>
<comment type="caution">
    <text evidence="2">The sequence shown here is derived from an EMBL/GenBank/DDBJ whole genome shotgun (WGS) entry which is preliminary data.</text>
</comment>
<keyword evidence="1" id="KW-0472">Membrane</keyword>
<feature type="transmembrane region" description="Helical" evidence="1">
    <location>
        <begin position="145"/>
        <end position="167"/>
    </location>
</feature>
<proteinExistence type="predicted"/>
<name>A0ABY2FIK6_9ACTN</name>
<feature type="transmembrane region" description="Helical" evidence="1">
    <location>
        <begin position="199"/>
        <end position="217"/>
    </location>
</feature>
<reference evidence="2 3" key="1">
    <citation type="submission" date="2019-03" db="EMBL/GenBank/DDBJ databases">
        <title>Genomic Encyclopedia of Type Strains, Phase III (KMG-III): the genomes of soil and plant-associated and newly described type strains.</title>
        <authorList>
            <person name="Whitman W."/>
        </authorList>
    </citation>
    <scope>NUCLEOTIDE SEQUENCE [LARGE SCALE GENOMIC DNA]</scope>
    <source>
        <strain evidence="2 3">VKMAc-2574</strain>
    </source>
</reference>
<protein>
    <recommendedName>
        <fullName evidence="4">DUF4386 family protein</fullName>
    </recommendedName>
</protein>
<gene>
    <name evidence="2" type="ORF">EV137_0211</name>
</gene>
<dbReference type="RefSeq" id="WP_134125866.1">
    <property type="nucleotide sequence ID" value="NZ_SODU01000001.1"/>
</dbReference>
<keyword evidence="1" id="KW-1133">Transmembrane helix</keyword>
<keyword evidence="3" id="KW-1185">Reference proteome</keyword>
<sequence>MVGETAQLDGQWRTLSITGGSAGVAGLLLVAGSQALVQVGGGEPAFDASGDEILRFLEARHDTLYAIGTFLGLLAVLALACFVSVVAVILREAEGRPAWRSAFAFTSGLAFVVLLMSPGWELAAYRTDDGVDPQIARYAFDMGNLGFANAWVALAGFLAAAGWIMVGTPSLPSWLGWVAIVAAFGFLLGRAFWTTSVWLIPYAVFWIWVVALSIYLFRGRVPGRTG</sequence>
<evidence type="ECO:0000313" key="2">
    <source>
        <dbReference type="EMBL" id="TDW92943.1"/>
    </source>
</evidence>
<feature type="transmembrane region" description="Helical" evidence="1">
    <location>
        <begin position="174"/>
        <end position="193"/>
    </location>
</feature>
<evidence type="ECO:0000313" key="3">
    <source>
        <dbReference type="Proteomes" id="UP000295060"/>
    </source>
</evidence>
<evidence type="ECO:0008006" key="4">
    <source>
        <dbReference type="Google" id="ProtNLM"/>
    </source>
</evidence>
<dbReference type="EMBL" id="SODU01000001">
    <property type="protein sequence ID" value="TDW92943.1"/>
    <property type="molecule type" value="Genomic_DNA"/>
</dbReference>
<keyword evidence="1" id="KW-0812">Transmembrane</keyword>
<dbReference type="Proteomes" id="UP000295060">
    <property type="component" value="Unassembled WGS sequence"/>
</dbReference>
<feature type="transmembrane region" description="Helical" evidence="1">
    <location>
        <begin position="64"/>
        <end position="90"/>
    </location>
</feature>
<feature type="transmembrane region" description="Helical" evidence="1">
    <location>
        <begin position="102"/>
        <end position="125"/>
    </location>
</feature>